<feature type="compositionally biased region" description="Low complexity" evidence="1">
    <location>
        <begin position="1"/>
        <end position="12"/>
    </location>
</feature>
<feature type="compositionally biased region" description="Polar residues" evidence="1">
    <location>
        <begin position="776"/>
        <end position="792"/>
    </location>
</feature>
<feature type="compositionally biased region" description="Basic and acidic residues" evidence="1">
    <location>
        <begin position="793"/>
        <end position="815"/>
    </location>
</feature>
<name>A0A8J1U058_OWEFU</name>
<feature type="domain" description="KY-like immunoglobulin-like" evidence="2">
    <location>
        <begin position="557"/>
        <end position="656"/>
    </location>
</feature>
<dbReference type="Gene3D" id="1.20.920.60">
    <property type="match status" value="1"/>
</dbReference>
<organism evidence="3 4">
    <name type="scientific">Owenia fusiformis</name>
    <name type="common">Polychaete worm</name>
    <dbReference type="NCBI Taxonomy" id="6347"/>
    <lineage>
        <taxon>Eukaryota</taxon>
        <taxon>Metazoa</taxon>
        <taxon>Spiralia</taxon>
        <taxon>Lophotrochozoa</taxon>
        <taxon>Annelida</taxon>
        <taxon>Polychaeta</taxon>
        <taxon>Sedentaria</taxon>
        <taxon>Canalipalpata</taxon>
        <taxon>Sabellida</taxon>
        <taxon>Oweniida</taxon>
        <taxon>Oweniidae</taxon>
        <taxon>Owenia</taxon>
    </lineage>
</organism>
<dbReference type="InterPro" id="IPR056564">
    <property type="entry name" value="Ig-like_KY"/>
</dbReference>
<evidence type="ECO:0000313" key="4">
    <source>
        <dbReference type="Proteomes" id="UP000749559"/>
    </source>
</evidence>
<feature type="region of interest" description="Disordered" evidence="1">
    <location>
        <begin position="753"/>
        <end position="815"/>
    </location>
</feature>
<feature type="compositionally biased region" description="Basic and acidic residues" evidence="1">
    <location>
        <begin position="753"/>
        <end position="763"/>
    </location>
</feature>
<feature type="compositionally biased region" description="Polar residues" evidence="1">
    <location>
        <begin position="13"/>
        <end position="24"/>
    </location>
</feature>
<dbReference type="InterPro" id="IPR038765">
    <property type="entry name" value="Papain-like_cys_pep_sf"/>
</dbReference>
<dbReference type="PANTHER" id="PTHR47020:SF1">
    <property type="entry name" value="HILLARIN"/>
    <property type="match status" value="1"/>
</dbReference>
<accession>A0A8J1U058</accession>
<evidence type="ECO:0000313" key="3">
    <source>
        <dbReference type="EMBL" id="CAH1787326.1"/>
    </source>
</evidence>
<feature type="domain" description="KY-like immunoglobulin-like" evidence="2">
    <location>
        <begin position="276"/>
        <end position="407"/>
    </location>
</feature>
<sequence length="1053" mass="120075">MPQSNQQQAQSQHVNAPTSQSANNPAKAPTQQQIQQSQQPTLPEVVPPTRKKKAIFKIDESKDKHAEDIPIGIIARNFADTVAYLIEGCTTQVDQIRAIFRWITSVDVDSLALDDLPPSGSPLMYMYKIKWQMGNHARLLHAFCRYAKIDCVLVRGINKSAAYEIGEPINRETMLAEWNAVFLDGEWRLIDAFWACTCLVGKKSKNWKLLDVDGYLGATNTTSDHSDDDDSDDDDAGEATHRVNEFYYLTDPEAMIYTHYPDDPKWQLLETQIDFKTFEKQAYIRERFFDMELSIKPPSYETVNIETMNGEIEIYFQQTTSIAKSATYKYKLFQAQTRTGNPPRSNLERYVMYQRNLTDLKYMIRFPTEGKFKFDIFGKRDSDEELDLVCSYIINCPKAKKKCEPLPELPEKIGWGPGEEPMKVGMVARTHKDGNITTNPDGSVEIRFMATNPVTTEQQLKSNHLTEAMLRNYTMSRIDHETGDIVYNIRLPEQGEYSLSLYANKTDAENLAPGVANHICNYLIQCNTEDSDAPVDNEPYPQMNNSFLGRTFIGELLNVSPVNHKDGLVMTEDGKLCLKFKKDEQLNFLAGLTHSHMPGDIVREYLNYSEDKENVMFDLDLEAGGEYSCTIYAKNINDPNQIHAVYQYLIVCNNKESAKTDIKKTTNEEKTFGTKGEQVEIKIPKSTGNTFAEVRRTKANDCPVNDQVTKTEKENMETFHIKVNEVGEYNISIFEETESKSAQMISSYRVQKTEDTDVNDGKKAQPLLINSDDQDSSSTDEPAERTTVSQSDENQKADENNRMHEEKEKALQEEERKRIEEQYALEALYKKLRAELKDAIATQDPNSIQYAIEALQDNGVPDKGEIAKAKKLMEFFNLSRGLAIAMQMRDLHSLENLVTKAEQLKMKELTLQLQMAKHILKQLQRIEVLKRDVLNLDQRTISELKSYSKPPPLVHTVMTAVFLLLGNQEKELQTWVSVQALIGKTGRESLKRKVTEFRVDFVQHEVIMRAQHILAVYELPEVTAVSAGLATFFVWANGMIDEYFSRLRDAGVG</sequence>
<reference evidence="3" key="1">
    <citation type="submission" date="2022-03" db="EMBL/GenBank/DDBJ databases">
        <authorList>
            <person name="Martin C."/>
        </authorList>
    </citation>
    <scope>NUCLEOTIDE SEQUENCE</scope>
</reference>
<dbReference type="AlphaFoldDB" id="A0A8J1U058"/>
<comment type="caution">
    <text evidence="3">The sequence shown here is derived from an EMBL/GenBank/DDBJ whole genome shotgun (WGS) entry which is preliminary data.</text>
</comment>
<dbReference type="InterPro" id="IPR053041">
    <property type="entry name" value="Transglut-like_Superfamily_Mod"/>
</dbReference>
<dbReference type="OrthoDB" id="6129702at2759"/>
<proteinExistence type="predicted"/>
<dbReference type="PANTHER" id="PTHR47020">
    <property type="entry name" value="HILLARIN"/>
    <property type="match status" value="1"/>
</dbReference>
<gene>
    <name evidence="3" type="ORF">OFUS_LOCUS13055</name>
</gene>
<keyword evidence="4" id="KW-1185">Reference proteome</keyword>
<feature type="region of interest" description="Disordered" evidence="1">
    <location>
        <begin position="1"/>
        <end position="49"/>
    </location>
</feature>
<dbReference type="EMBL" id="CAIIXF020000006">
    <property type="protein sequence ID" value="CAH1787326.1"/>
    <property type="molecule type" value="Genomic_DNA"/>
</dbReference>
<dbReference type="Pfam" id="PF23265">
    <property type="entry name" value="Ig-like_KY"/>
    <property type="match status" value="3"/>
</dbReference>
<dbReference type="SUPFAM" id="SSF54001">
    <property type="entry name" value="Cysteine proteinases"/>
    <property type="match status" value="1"/>
</dbReference>
<protein>
    <recommendedName>
        <fullName evidence="2">KY-like immunoglobulin-like domain-containing protein</fullName>
    </recommendedName>
</protein>
<evidence type="ECO:0000259" key="2">
    <source>
        <dbReference type="Pfam" id="PF23265"/>
    </source>
</evidence>
<dbReference type="Proteomes" id="UP000749559">
    <property type="component" value="Unassembled WGS sequence"/>
</dbReference>
<evidence type="ECO:0000256" key="1">
    <source>
        <dbReference type="SAM" id="MobiDB-lite"/>
    </source>
</evidence>
<feature type="domain" description="KY-like immunoglobulin-like" evidence="2">
    <location>
        <begin position="423"/>
        <end position="532"/>
    </location>
</feature>